<feature type="compositionally biased region" description="Low complexity" evidence="5">
    <location>
        <begin position="423"/>
        <end position="439"/>
    </location>
</feature>
<feature type="region of interest" description="Disordered" evidence="5">
    <location>
        <begin position="224"/>
        <end position="253"/>
    </location>
</feature>
<feature type="region of interest" description="Disordered" evidence="5">
    <location>
        <begin position="111"/>
        <end position="133"/>
    </location>
</feature>
<dbReference type="InterPro" id="IPR025423">
    <property type="entry name" value="TMEM205-like"/>
</dbReference>
<keyword evidence="3 6" id="KW-1133">Transmembrane helix</keyword>
<dbReference type="PANTHER" id="PTHR47652">
    <property type="entry name" value="MITOCHONDRIAL IMPORT INNER MEMBRANE TRANSLOCASE SUBUNIT TIM44"/>
    <property type="match status" value="1"/>
</dbReference>
<keyword evidence="10" id="KW-1185">Reference proteome</keyword>
<keyword evidence="7" id="KW-0732">Signal</keyword>
<dbReference type="GO" id="GO:0016020">
    <property type="term" value="C:membrane"/>
    <property type="evidence" value="ECO:0007669"/>
    <property type="project" value="UniProtKB-SubCell"/>
</dbReference>
<feature type="chain" id="PRO_5043008056" description="TMEM205-like domain-containing protein" evidence="7">
    <location>
        <begin position="18"/>
        <end position="495"/>
    </location>
</feature>
<keyword evidence="2 6" id="KW-0812">Transmembrane</keyword>
<dbReference type="Pfam" id="PF13664">
    <property type="entry name" value="DUF4149"/>
    <property type="match status" value="1"/>
</dbReference>
<evidence type="ECO:0000256" key="3">
    <source>
        <dbReference type="ARBA" id="ARBA00022989"/>
    </source>
</evidence>
<evidence type="ECO:0000256" key="6">
    <source>
        <dbReference type="SAM" id="Phobius"/>
    </source>
</evidence>
<keyword evidence="4 6" id="KW-0472">Membrane</keyword>
<evidence type="ECO:0000259" key="8">
    <source>
        <dbReference type="Pfam" id="PF13664"/>
    </source>
</evidence>
<feature type="signal peptide" evidence="7">
    <location>
        <begin position="1"/>
        <end position="17"/>
    </location>
</feature>
<evidence type="ECO:0000256" key="5">
    <source>
        <dbReference type="SAM" id="MobiDB-lite"/>
    </source>
</evidence>
<reference evidence="9 10" key="1">
    <citation type="journal article" date="2024" name="Plant J.">
        <title>Genome sequences and population genomics reveal climatic adaptation and genomic divergence between two closely related sweetgum species.</title>
        <authorList>
            <person name="Xu W.Q."/>
            <person name="Ren C.Q."/>
            <person name="Zhang X.Y."/>
            <person name="Comes H.P."/>
            <person name="Liu X.H."/>
            <person name="Li Y.G."/>
            <person name="Kettle C.J."/>
            <person name="Jalonen R."/>
            <person name="Gaisberger H."/>
            <person name="Ma Y.Z."/>
            <person name="Qiu Y.X."/>
        </authorList>
    </citation>
    <scope>NUCLEOTIDE SEQUENCE [LARGE SCALE GENOMIC DNA]</scope>
    <source>
        <strain evidence="9">Hangzhou</strain>
    </source>
</reference>
<name>A0AAP0R6R7_LIQFO</name>
<feature type="region of interest" description="Disordered" evidence="5">
    <location>
        <begin position="408"/>
        <end position="439"/>
    </location>
</feature>
<protein>
    <recommendedName>
        <fullName evidence="8">TMEM205-like domain-containing protein</fullName>
    </recommendedName>
</protein>
<dbReference type="AlphaFoldDB" id="A0AAP0R6R7"/>
<dbReference type="PANTHER" id="PTHR47652:SF3">
    <property type="entry name" value="MITOCHONDRIAL IMPORT INNER MEMBRANE TRANSLOCASE SUBUNIT TIM44"/>
    <property type="match status" value="1"/>
</dbReference>
<feature type="transmembrane region" description="Helical" evidence="6">
    <location>
        <begin position="465"/>
        <end position="485"/>
    </location>
</feature>
<comment type="caution">
    <text evidence="9">The sequence shown here is derived from an EMBL/GenBank/DDBJ whole genome shotgun (WGS) entry which is preliminary data.</text>
</comment>
<dbReference type="EMBL" id="JBBPBK010000014">
    <property type="protein sequence ID" value="KAK9270299.1"/>
    <property type="molecule type" value="Genomic_DNA"/>
</dbReference>
<evidence type="ECO:0000256" key="1">
    <source>
        <dbReference type="ARBA" id="ARBA00004370"/>
    </source>
</evidence>
<evidence type="ECO:0000313" key="10">
    <source>
        <dbReference type="Proteomes" id="UP001415857"/>
    </source>
</evidence>
<comment type="subcellular location">
    <subcellularLocation>
        <location evidence="1">Membrane</location>
    </subcellularLocation>
</comment>
<dbReference type="SUPFAM" id="SSF58113">
    <property type="entry name" value="Apolipoprotein A-I"/>
    <property type="match status" value="1"/>
</dbReference>
<proteinExistence type="predicted"/>
<evidence type="ECO:0000256" key="4">
    <source>
        <dbReference type="ARBA" id="ARBA00023136"/>
    </source>
</evidence>
<feature type="region of interest" description="Disordered" evidence="5">
    <location>
        <begin position="78"/>
        <end position="97"/>
    </location>
</feature>
<feature type="transmembrane region" description="Helical" evidence="6">
    <location>
        <begin position="371"/>
        <end position="388"/>
    </location>
</feature>
<gene>
    <name evidence="9" type="ORF">L1049_025877</name>
</gene>
<dbReference type="Proteomes" id="UP001415857">
    <property type="component" value="Unassembled WGS sequence"/>
</dbReference>
<sequence length="495" mass="54009">MMNLLAICLVVTSVATAGVWSPSPERKNPPGEDVIVKEGHRIIVVEYEKEGIGNTKVSISPQEAQAFHKNVEIDDKTSLSGAKEKLSSPASSASGVVENAKEKIKEASSVLPNLGHGLSGSQPPSNGHSPGPRELICDAFGKCKHKITGAFGRAKEKVTEKAHEVGEEAKEAVDIVGDTFDKVKETVSQKARGMEQGAKETVDKAKHTAKTIGEDIARNISEKTEMASQKAAEKAKEGKEKAERAADRVKDGAHKIKEESKKDLSEVMRRGREVAYDAVTYVVSAESVGSFAGVIHLMGFAMAYGMCVWITFISSYVLAGVLPRQQFGMVQSKIYPVYFRAMAYGVGVALLGHLLSQRKRWLSSKADLLEGYNLVVSLLMVVINLKYLEPRATKVLFERMKVEKEEGRGKDGFSAEPSRVVEPPSTATKTSTTTPATAAASQVSERLEQMVKSRIVKLNERLKKLNSYSSFLNILTLMALSWHLVYLGQRLHMAC</sequence>
<feature type="transmembrane region" description="Helical" evidence="6">
    <location>
        <begin position="297"/>
        <end position="322"/>
    </location>
</feature>
<dbReference type="Gene3D" id="1.20.120.20">
    <property type="entry name" value="Apolipoprotein"/>
    <property type="match status" value="1"/>
</dbReference>
<feature type="compositionally biased region" description="Polar residues" evidence="5">
    <location>
        <begin position="119"/>
        <end position="128"/>
    </location>
</feature>
<organism evidence="9 10">
    <name type="scientific">Liquidambar formosana</name>
    <name type="common">Formosan gum</name>
    <dbReference type="NCBI Taxonomy" id="63359"/>
    <lineage>
        <taxon>Eukaryota</taxon>
        <taxon>Viridiplantae</taxon>
        <taxon>Streptophyta</taxon>
        <taxon>Embryophyta</taxon>
        <taxon>Tracheophyta</taxon>
        <taxon>Spermatophyta</taxon>
        <taxon>Magnoliopsida</taxon>
        <taxon>eudicotyledons</taxon>
        <taxon>Gunneridae</taxon>
        <taxon>Pentapetalae</taxon>
        <taxon>Saxifragales</taxon>
        <taxon>Altingiaceae</taxon>
        <taxon>Liquidambar</taxon>
    </lineage>
</organism>
<accession>A0AAP0R6R7</accession>
<feature type="domain" description="TMEM205-like" evidence="8">
    <location>
        <begin position="299"/>
        <end position="400"/>
    </location>
</feature>
<evidence type="ECO:0000313" key="9">
    <source>
        <dbReference type="EMBL" id="KAK9270299.1"/>
    </source>
</evidence>
<feature type="transmembrane region" description="Helical" evidence="6">
    <location>
        <begin position="334"/>
        <end position="351"/>
    </location>
</feature>
<evidence type="ECO:0000256" key="7">
    <source>
        <dbReference type="SAM" id="SignalP"/>
    </source>
</evidence>
<evidence type="ECO:0000256" key="2">
    <source>
        <dbReference type="ARBA" id="ARBA00022692"/>
    </source>
</evidence>